<evidence type="ECO:0000313" key="7">
    <source>
        <dbReference type="Proteomes" id="UP000537161"/>
    </source>
</evidence>
<dbReference type="AlphaFoldDB" id="A0A7W9B9H5"/>
<protein>
    <recommendedName>
        <fullName evidence="3">Chitooligosaccharide deacetylase</fullName>
    </recommendedName>
    <alternativeName>
        <fullName evidence="4">Nodulation protein B</fullName>
    </alternativeName>
</protein>
<sequence length="308" mass="35001">MSLDPSYLDYPRRRRGMDHDLYPWSNLFERPPIAWPGGAAVAVWPVISLEWFPITPSDTPFRAPGHMQTAYPDYRHYTAREYGTRVGLYRLLDAFERIGARISVACNSAIAERYPELVADIVAKGHEIIAHSTDMNGTIASTLPVEEERALIATSLDTLERVTGARPRGWLSIARSQSFATPRLLAEAGVAYMCDWSHDELPVRFQTDAGPIVNIPLNHELSDRQILTIQQQSVDSYAQQMQDAYRWLEHEANSYGGRMLPLHLTPYIMGLPYRIDAFETLLAWITQQDRYWIATGTEILRHGMSAPR</sequence>
<dbReference type="Pfam" id="PF01522">
    <property type="entry name" value="Polysacc_deac_1"/>
    <property type="match status" value="1"/>
</dbReference>
<dbReference type="Proteomes" id="UP000537161">
    <property type="component" value="Unassembled WGS sequence"/>
</dbReference>
<comment type="function">
    <text evidence="1">Is involved in generating a small heat-stable compound (Nod), an acylated oligomer of N-acetylglucosamine, that stimulates mitosis in various plant protoplasts.</text>
</comment>
<gene>
    <name evidence="6" type="ORF">FHR21_004059</name>
</gene>
<evidence type="ECO:0000256" key="2">
    <source>
        <dbReference type="ARBA" id="ARBA00010973"/>
    </source>
</evidence>
<evidence type="ECO:0000259" key="5">
    <source>
        <dbReference type="Pfam" id="PF01522"/>
    </source>
</evidence>
<evidence type="ECO:0000256" key="1">
    <source>
        <dbReference type="ARBA" id="ARBA00003236"/>
    </source>
</evidence>
<evidence type="ECO:0000256" key="3">
    <source>
        <dbReference type="ARBA" id="ARBA00020071"/>
    </source>
</evidence>
<accession>A0A7W9B9H5</accession>
<dbReference type="SUPFAM" id="SSF88713">
    <property type="entry name" value="Glycoside hydrolase/deacetylase"/>
    <property type="match status" value="1"/>
</dbReference>
<name>A0A7W9B9H5_9SPHN</name>
<dbReference type="EMBL" id="JACIJH010000023">
    <property type="protein sequence ID" value="MBB5708665.1"/>
    <property type="molecule type" value="Genomic_DNA"/>
</dbReference>
<dbReference type="InterPro" id="IPR011330">
    <property type="entry name" value="Glyco_hydro/deAcase_b/a-brl"/>
</dbReference>
<feature type="domain" description="NodB homology" evidence="5">
    <location>
        <begin position="90"/>
        <end position="178"/>
    </location>
</feature>
<dbReference type="RefSeq" id="WP_184101600.1">
    <property type="nucleotide sequence ID" value="NZ_JACIJH010000023.1"/>
</dbReference>
<dbReference type="PANTHER" id="PTHR43123">
    <property type="entry name" value="POLYSACCHARIDE DEACETYLASE-RELATED"/>
    <property type="match status" value="1"/>
</dbReference>
<organism evidence="6 7">
    <name type="scientific">Sphingopyxis panaciterrulae</name>
    <dbReference type="NCBI Taxonomy" id="462372"/>
    <lineage>
        <taxon>Bacteria</taxon>
        <taxon>Pseudomonadati</taxon>
        <taxon>Pseudomonadota</taxon>
        <taxon>Alphaproteobacteria</taxon>
        <taxon>Sphingomonadales</taxon>
        <taxon>Sphingomonadaceae</taxon>
        <taxon>Sphingopyxis</taxon>
    </lineage>
</organism>
<reference evidence="6 7" key="1">
    <citation type="submission" date="2020-08" db="EMBL/GenBank/DDBJ databases">
        <title>Genomic Encyclopedia of Type Strains, Phase IV (KMG-IV): sequencing the most valuable type-strain genomes for metagenomic binning, comparative biology and taxonomic classification.</title>
        <authorList>
            <person name="Goeker M."/>
        </authorList>
    </citation>
    <scope>NUCLEOTIDE SEQUENCE [LARGE SCALE GENOMIC DNA]</scope>
    <source>
        <strain evidence="6 7">DSM 27163</strain>
    </source>
</reference>
<comment type="caution">
    <text evidence="6">The sequence shown here is derived from an EMBL/GenBank/DDBJ whole genome shotgun (WGS) entry which is preliminary data.</text>
</comment>
<dbReference type="GO" id="GO:0016810">
    <property type="term" value="F:hydrolase activity, acting on carbon-nitrogen (but not peptide) bonds"/>
    <property type="evidence" value="ECO:0007669"/>
    <property type="project" value="InterPro"/>
</dbReference>
<keyword evidence="7" id="KW-1185">Reference proteome</keyword>
<evidence type="ECO:0000313" key="6">
    <source>
        <dbReference type="EMBL" id="MBB5708665.1"/>
    </source>
</evidence>
<dbReference type="InterPro" id="IPR002509">
    <property type="entry name" value="NODB_dom"/>
</dbReference>
<proteinExistence type="inferred from homology"/>
<comment type="similarity">
    <text evidence="2">Belongs to the polysaccharide deacetylase family.</text>
</comment>
<dbReference type="CDD" id="cd10979">
    <property type="entry name" value="CE4_PuuE_like"/>
    <property type="match status" value="1"/>
</dbReference>
<dbReference type="PANTHER" id="PTHR43123:SF4">
    <property type="entry name" value="POLYSACCHARIDE DEACETYLASE"/>
    <property type="match status" value="1"/>
</dbReference>
<dbReference type="GO" id="GO:0005975">
    <property type="term" value="P:carbohydrate metabolic process"/>
    <property type="evidence" value="ECO:0007669"/>
    <property type="project" value="InterPro"/>
</dbReference>
<dbReference type="Gene3D" id="3.20.20.370">
    <property type="entry name" value="Glycoside hydrolase/deacetylase"/>
    <property type="match status" value="1"/>
</dbReference>
<evidence type="ECO:0000256" key="4">
    <source>
        <dbReference type="ARBA" id="ARBA00032976"/>
    </source>
</evidence>